<dbReference type="AlphaFoldDB" id="A0A7C8ITM8"/>
<feature type="region of interest" description="Disordered" evidence="1">
    <location>
        <begin position="33"/>
        <end position="80"/>
    </location>
</feature>
<evidence type="ECO:0000313" key="3">
    <source>
        <dbReference type="Proteomes" id="UP000481858"/>
    </source>
</evidence>
<feature type="compositionally biased region" description="Pro residues" evidence="1">
    <location>
        <begin position="164"/>
        <end position="176"/>
    </location>
</feature>
<sequence length="414" mass="47780">MKYISQYSDRLAEAFKRIEELENENKILRKEITKYRRTHPRSSTTHSMESPGLSGSPHYTLPTLSSRNKDKSELQDACNNQRESKLPTLFISGIPYRYKDCVPRQVFKEEKRSSLPPPPRCYPGYMESTTASRHHASDGWAWPPKTPWRKEIPGSSSCEKIHPIPDPPSTSPPTPLPTDTGVEVEIKDDLEERSRLDDNLRFKIEVWTDTKTNLKYLRKASKIVQKSIFDARKNGGLGIRSPEIFEDGPHTILLGRDELMSWLGDVAPETLLAYNGYSSQQVYCSLLGTVYLRNTISHPSAWELQDSREVDDLLRRAQRVAIILGNEEGTLEIRAMRDALRDAASKFLQCIKDLYYMTLLPDCDMPEFGNHHKRLFKWALRRSKNWYEEERESYKEVLAVASAWNLRRQKDGSD</sequence>
<feature type="region of interest" description="Disordered" evidence="1">
    <location>
        <begin position="152"/>
        <end position="178"/>
    </location>
</feature>
<name>A0A7C8ITM8_9PEZI</name>
<reference evidence="2 3" key="1">
    <citation type="submission" date="2019-12" db="EMBL/GenBank/DDBJ databases">
        <title>Draft genome sequence of the ascomycete Xylaria multiplex DSM 110363.</title>
        <authorList>
            <person name="Buettner E."/>
            <person name="Kellner H."/>
        </authorList>
    </citation>
    <scope>NUCLEOTIDE SEQUENCE [LARGE SCALE GENOMIC DNA]</scope>
    <source>
        <strain evidence="2 3">DSM 110363</strain>
    </source>
</reference>
<comment type="caution">
    <text evidence="2">The sequence shown here is derived from an EMBL/GenBank/DDBJ whole genome shotgun (WGS) entry which is preliminary data.</text>
</comment>
<dbReference type="Proteomes" id="UP000481858">
    <property type="component" value="Unassembled WGS sequence"/>
</dbReference>
<accession>A0A7C8ITM8</accession>
<dbReference type="InParanoid" id="A0A7C8ITM8"/>
<dbReference type="OrthoDB" id="5243389at2759"/>
<protein>
    <submittedName>
        <fullName evidence="2">Uncharacterized protein</fullName>
    </submittedName>
</protein>
<evidence type="ECO:0000313" key="2">
    <source>
        <dbReference type="EMBL" id="KAF2966182.1"/>
    </source>
</evidence>
<evidence type="ECO:0000256" key="1">
    <source>
        <dbReference type="SAM" id="MobiDB-lite"/>
    </source>
</evidence>
<proteinExistence type="predicted"/>
<dbReference type="EMBL" id="WUBL01000095">
    <property type="protein sequence ID" value="KAF2966182.1"/>
    <property type="molecule type" value="Genomic_DNA"/>
</dbReference>
<gene>
    <name evidence="2" type="ORF">GQX73_g7389</name>
</gene>
<keyword evidence="3" id="KW-1185">Reference proteome</keyword>
<organism evidence="2 3">
    <name type="scientific">Xylaria multiplex</name>
    <dbReference type="NCBI Taxonomy" id="323545"/>
    <lineage>
        <taxon>Eukaryota</taxon>
        <taxon>Fungi</taxon>
        <taxon>Dikarya</taxon>
        <taxon>Ascomycota</taxon>
        <taxon>Pezizomycotina</taxon>
        <taxon>Sordariomycetes</taxon>
        <taxon>Xylariomycetidae</taxon>
        <taxon>Xylariales</taxon>
        <taxon>Xylariaceae</taxon>
        <taxon>Xylaria</taxon>
    </lineage>
</organism>